<comment type="caution">
    <text evidence="8">The sequence shown here is derived from an EMBL/GenBank/DDBJ whole genome shotgun (WGS) entry which is preliminary data.</text>
</comment>
<dbReference type="SUPFAM" id="SSF54001">
    <property type="entry name" value="Cysteine proteinases"/>
    <property type="match status" value="1"/>
</dbReference>
<dbReference type="InterPro" id="IPR038765">
    <property type="entry name" value="Papain-like_cys_pep_sf"/>
</dbReference>
<feature type="non-terminal residue" evidence="8">
    <location>
        <position position="1"/>
    </location>
</feature>
<feature type="compositionally biased region" description="Gly residues" evidence="6">
    <location>
        <begin position="178"/>
        <end position="190"/>
    </location>
</feature>
<evidence type="ECO:0000256" key="6">
    <source>
        <dbReference type="SAM" id="MobiDB-lite"/>
    </source>
</evidence>
<comment type="similarity">
    <text evidence="2 5">Belongs to the peptidase C19 family.</text>
</comment>
<gene>
    <name evidence="8" type="ORF">VaNZ11_008630</name>
</gene>
<protein>
    <recommendedName>
        <fullName evidence="5">Ubiquitin carboxyl-terminal hydrolase</fullName>
        <ecNumber evidence="5">3.4.19.12</ecNumber>
    </recommendedName>
</protein>
<keyword evidence="9" id="KW-1185">Reference proteome</keyword>
<dbReference type="PROSITE" id="PS50235">
    <property type="entry name" value="USP_3"/>
    <property type="match status" value="1"/>
</dbReference>
<proteinExistence type="inferred from homology"/>
<evidence type="ECO:0000313" key="8">
    <source>
        <dbReference type="EMBL" id="GLI65181.1"/>
    </source>
</evidence>
<dbReference type="CDD" id="cd02663">
    <property type="entry name" value="Peptidase_C19G"/>
    <property type="match status" value="1"/>
</dbReference>
<dbReference type="InterPro" id="IPR001394">
    <property type="entry name" value="Peptidase_C19_UCH"/>
</dbReference>
<dbReference type="InterPro" id="IPR050164">
    <property type="entry name" value="Peptidase_C19"/>
</dbReference>
<dbReference type="PROSITE" id="PS00972">
    <property type="entry name" value="USP_1"/>
    <property type="match status" value="1"/>
</dbReference>
<evidence type="ECO:0000256" key="2">
    <source>
        <dbReference type="ARBA" id="ARBA00009085"/>
    </source>
</evidence>
<evidence type="ECO:0000256" key="5">
    <source>
        <dbReference type="RuleBase" id="RU366025"/>
    </source>
</evidence>
<evidence type="ECO:0000313" key="9">
    <source>
        <dbReference type="Proteomes" id="UP001165090"/>
    </source>
</evidence>
<dbReference type="Proteomes" id="UP001165090">
    <property type="component" value="Unassembled WGS sequence"/>
</dbReference>
<organism evidence="8 9">
    <name type="scientific">Volvox africanus</name>
    <dbReference type="NCBI Taxonomy" id="51714"/>
    <lineage>
        <taxon>Eukaryota</taxon>
        <taxon>Viridiplantae</taxon>
        <taxon>Chlorophyta</taxon>
        <taxon>core chlorophytes</taxon>
        <taxon>Chlorophyceae</taxon>
        <taxon>CS clade</taxon>
        <taxon>Chlamydomonadales</taxon>
        <taxon>Volvocaceae</taxon>
        <taxon>Volvox</taxon>
    </lineage>
</organism>
<reference evidence="8 9" key="1">
    <citation type="journal article" date="2023" name="IScience">
        <title>Expanded male sex-determining region conserved during the evolution of homothallism in the green alga Volvox.</title>
        <authorList>
            <person name="Yamamoto K."/>
            <person name="Matsuzaki R."/>
            <person name="Mahakham W."/>
            <person name="Heman W."/>
            <person name="Sekimoto H."/>
            <person name="Kawachi M."/>
            <person name="Minakuchi Y."/>
            <person name="Toyoda A."/>
            <person name="Nozaki H."/>
        </authorList>
    </citation>
    <scope>NUCLEOTIDE SEQUENCE [LARGE SCALE GENOMIC DNA]</scope>
    <source>
        <strain evidence="8 9">NIES-4468</strain>
    </source>
</reference>
<keyword evidence="5" id="KW-0788">Thiol protease</keyword>
<dbReference type="EC" id="3.4.19.12" evidence="5"/>
<dbReference type="EMBL" id="BSDZ01000022">
    <property type="protein sequence ID" value="GLI65181.1"/>
    <property type="molecule type" value="Genomic_DNA"/>
</dbReference>
<evidence type="ECO:0000256" key="4">
    <source>
        <dbReference type="ARBA" id="ARBA00022801"/>
    </source>
</evidence>
<feature type="domain" description="USP" evidence="7">
    <location>
        <begin position="58"/>
        <end position="420"/>
    </location>
</feature>
<dbReference type="InterPro" id="IPR028889">
    <property type="entry name" value="USP"/>
</dbReference>
<keyword evidence="5" id="KW-0833">Ubl conjugation pathway</keyword>
<dbReference type="PANTHER" id="PTHR24006:SF733">
    <property type="entry name" value="RE52890P"/>
    <property type="match status" value="1"/>
</dbReference>
<dbReference type="InterPro" id="IPR018200">
    <property type="entry name" value="USP_CS"/>
</dbReference>
<evidence type="ECO:0000256" key="1">
    <source>
        <dbReference type="ARBA" id="ARBA00000707"/>
    </source>
</evidence>
<comment type="function">
    <text evidence="5">Recognizes and hydrolyzes the peptide bond at the C-terminal Gly of ubiquitin. Involved in the processing of poly-ubiquitin precursors as well as that of ubiquitinated proteins.</text>
</comment>
<name>A0ABQ5S7J2_9CHLO</name>
<feature type="region of interest" description="Disordered" evidence="6">
    <location>
        <begin position="169"/>
        <end position="190"/>
    </location>
</feature>
<dbReference type="Pfam" id="PF00443">
    <property type="entry name" value="UCH"/>
    <property type="match status" value="1"/>
</dbReference>
<feature type="non-terminal residue" evidence="8">
    <location>
        <position position="421"/>
    </location>
</feature>
<accession>A0ABQ5S7J2</accession>
<keyword evidence="3 5" id="KW-0645">Protease</keyword>
<dbReference type="PROSITE" id="PS00973">
    <property type="entry name" value="USP_2"/>
    <property type="match status" value="1"/>
</dbReference>
<keyword evidence="4 5" id="KW-0378">Hydrolase</keyword>
<sequence length="421" mass="46669">LLLFAEHPSWFSLDTLLIVHTGKKSGQTVAPGAGAVMGANASKLEKALAEAPEDERYYGLENFGNTCYCNSVLQALYFCKPFRERLLKYAAALPPTTEENLLNCLAELFNQINSSKKKTGVVSPKKFVNRLRRDSELFRGHMHQDAHEFLNYLLNQSCELLEQEAKANSQQLQQQQQGGAGKGAAAGGGAGAGAGPAAGVAAVSPTQAQGCVPQPPITTWVHEIFQGKLVNETRCLHCETVTCREEVFMDLSLEIDQNTSLTSCLRNFSSMEMLDRDDKFFCDHCCCLQEAKKRMLLRSVPPCLILHLKRFKYLEAQSRLRKLMYRVVFPMELKLANTTGDDPAAGDTLYNLTAVVVHVGSGPHHGHYVSLIKSGPQWLFFDDENVELITESQVQSTFGSTSEYGQNNMDHGYILFYERAG</sequence>
<dbReference type="Gene3D" id="3.90.70.10">
    <property type="entry name" value="Cysteine proteinases"/>
    <property type="match status" value="1"/>
</dbReference>
<comment type="catalytic activity">
    <reaction evidence="1 5">
        <text>Thiol-dependent hydrolysis of ester, thioester, amide, peptide and isopeptide bonds formed by the C-terminal Gly of ubiquitin (a 76-residue protein attached to proteins as an intracellular targeting signal).</text>
        <dbReference type="EC" id="3.4.19.12"/>
    </reaction>
</comment>
<dbReference type="PANTHER" id="PTHR24006">
    <property type="entry name" value="UBIQUITIN CARBOXYL-TERMINAL HYDROLASE"/>
    <property type="match status" value="1"/>
</dbReference>
<evidence type="ECO:0000256" key="3">
    <source>
        <dbReference type="ARBA" id="ARBA00022670"/>
    </source>
</evidence>
<evidence type="ECO:0000259" key="7">
    <source>
        <dbReference type="PROSITE" id="PS50235"/>
    </source>
</evidence>